<dbReference type="InterPro" id="IPR001173">
    <property type="entry name" value="Glyco_trans_2-like"/>
</dbReference>
<evidence type="ECO:0000256" key="5">
    <source>
        <dbReference type="ARBA" id="ARBA00022989"/>
    </source>
</evidence>
<feature type="transmembrane region" description="Helical" evidence="7">
    <location>
        <begin position="228"/>
        <end position="250"/>
    </location>
</feature>
<sequence length="316" mass="35391">MGKLSVIIPSYNEDKMICNISSVVSSLLSDENIPYEIIFINDGSKDNTWEEIGKACDKNPNIKGFNFSRNFGKEAAIFAGLTYAVGDCCAVIDCDLQHPPEVLVKMYQKWKEGYEVVEGVKASRGKESFLHKFAAKSFYSIISSATKIDMSKASDFKLLDRKAVDILRSMPEKHIFFRALSSWVGFKTTSIEFDVQEREAGDSKWSTISLIKYAITNITSFSTAPMQIVTFTGIIFGLFSIILGIHSIYINFIGKSSEGFTTVILLLLIIGSIIMLSLGIIGYYISKIYEETQNRPRFIVSECENYDELAYKKGTA</sequence>
<evidence type="ECO:0000256" key="3">
    <source>
        <dbReference type="ARBA" id="ARBA00022679"/>
    </source>
</evidence>
<keyword evidence="10" id="KW-1185">Reference proteome</keyword>
<evidence type="ECO:0000256" key="6">
    <source>
        <dbReference type="ARBA" id="ARBA00023136"/>
    </source>
</evidence>
<dbReference type="CDD" id="cd04187">
    <property type="entry name" value="DPM1_like_bac"/>
    <property type="match status" value="1"/>
</dbReference>
<reference evidence="9 10" key="1">
    <citation type="submission" date="2023-05" db="EMBL/GenBank/DDBJ databases">
        <title>Rombocin, a short stable natural nisin variant, displays selective antimicrobial activity against Listeria monocytogenes and employs dual mode of action to kill target bacterial strains.</title>
        <authorList>
            <person name="Wambui J."/>
            <person name="Stephan R."/>
            <person name="Kuipers O.P."/>
        </authorList>
    </citation>
    <scope>NUCLEOTIDE SEQUENCE [LARGE SCALE GENOMIC DNA]</scope>
    <source>
        <strain evidence="9 10">RC002</strain>
    </source>
</reference>
<keyword evidence="6 7" id="KW-0472">Membrane</keyword>
<evidence type="ECO:0000259" key="8">
    <source>
        <dbReference type="Pfam" id="PF00535"/>
    </source>
</evidence>
<dbReference type="EC" id="2.4.-.-" evidence="9"/>
<comment type="caution">
    <text evidence="9">The sequence shown here is derived from an EMBL/GenBank/DDBJ whole genome shotgun (WGS) entry which is preliminary data.</text>
</comment>
<keyword evidence="5 7" id="KW-1133">Transmembrane helix</keyword>
<evidence type="ECO:0000256" key="7">
    <source>
        <dbReference type="SAM" id="Phobius"/>
    </source>
</evidence>
<dbReference type="InterPro" id="IPR050256">
    <property type="entry name" value="Glycosyltransferase_2"/>
</dbReference>
<dbReference type="Proteomes" id="UP001301012">
    <property type="component" value="Unassembled WGS sequence"/>
</dbReference>
<dbReference type="PANTHER" id="PTHR48090:SF1">
    <property type="entry name" value="PROPHAGE BACTOPRENOL GLUCOSYL TRANSFERASE HOMOLOG"/>
    <property type="match status" value="1"/>
</dbReference>
<protein>
    <submittedName>
        <fullName evidence="9">Glycosyltransferase family 2 protein</fullName>
        <ecNumber evidence="9">2.4.-.-</ecNumber>
    </submittedName>
</protein>
<feature type="transmembrane region" description="Helical" evidence="7">
    <location>
        <begin position="262"/>
        <end position="285"/>
    </location>
</feature>
<accession>A0ABT7E7M3</accession>
<dbReference type="RefSeq" id="WP_284131905.1">
    <property type="nucleotide sequence ID" value="NZ_JASKYM010000002.1"/>
</dbReference>
<evidence type="ECO:0000256" key="2">
    <source>
        <dbReference type="ARBA" id="ARBA00022676"/>
    </source>
</evidence>
<dbReference type="GO" id="GO:0016757">
    <property type="term" value="F:glycosyltransferase activity"/>
    <property type="evidence" value="ECO:0007669"/>
    <property type="project" value="UniProtKB-KW"/>
</dbReference>
<evidence type="ECO:0000313" key="10">
    <source>
        <dbReference type="Proteomes" id="UP001301012"/>
    </source>
</evidence>
<feature type="domain" description="Glycosyltransferase 2-like" evidence="8">
    <location>
        <begin position="5"/>
        <end position="133"/>
    </location>
</feature>
<keyword evidence="2 9" id="KW-0328">Glycosyltransferase</keyword>
<keyword evidence="3 9" id="KW-0808">Transferase</keyword>
<dbReference type="SUPFAM" id="SSF53448">
    <property type="entry name" value="Nucleotide-diphospho-sugar transferases"/>
    <property type="match status" value="1"/>
</dbReference>
<evidence type="ECO:0000313" key="9">
    <source>
        <dbReference type="EMBL" id="MDK2562935.1"/>
    </source>
</evidence>
<name>A0ABT7E7M3_9FIRM</name>
<comment type="subcellular location">
    <subcellularLocation>
        <location evidence="1">Membrane</location>
        <topology evidence="1">Multi-pass membrane protein</topology>
    </subcellularLocation>
</comment>
<evidence type="ECO:0000256" key="4">
    <source>
        <dbReference type="ARBA" id="ARBA00022692"/>
    </source>
</evidence>
<dbReference type="Gene3D" id="3.90.550.10">
    <property type="entry name" value="Spore Coat Polysaccharide Biosynthesis Protein SpsA, Chain A"/>
    <property type="match status" value="1"/>
</dbReference>
<dbReference type="InterPro" id="IPR029044">
    <property type="entry name" value="Nucleotide-diphossugar_trans"/>
</dbReference>
<dbReference type="EMBL" id="JASKYM010000002">
    <property type="protein sequence ID" value="MDK2562935.1"/>
    <property type="molecule type" value="Genomic_DNA"/>
</dbReference>
<proteinExistence type="predicted"/>
<organism evidence="9 10">
    <name type="scientific">Romboutsia sedimentorum</name>
    <dbReference type="NCBI Taxonomy" id="1368474"/>
    <lineage>
        <taxon>Bacteria</taxon>
        <taxon>Bacillati</taxon>
        <taxon>Bacillota</taxon>
        <taxon>Clostridia</taxon>
        <taxon>Peptostreptococcales</taxon>
        <taxon>Peptostreptococcaceae</taxon>
        <taxon>Romboutsia</taxon>
    </lineage>
</organism>
<gene>
    <name evidence="9" type="ORF">QOZ84_05210</name>
</gene>
<dbReference type="Pfam" id="PF00535">
    <property type="entry name" value="Glycos_transf_2"/>
    <property type="match status" value="1"/>
</dbReference>
<evidence type="ECO:0000256" key="1">
    <source>
        <dbReference type="ARBA" id="ARBA00004141"/>
    </source>
</evidence>
<keyword evidence="4 7" id="KW-0812">Transmembrane</keyword>
<dbReference type="PANTHER" id="PTHR48090">
    <property type="entry name" value="UNDECAPRENYL-PHOSPHATE 4-DEOXY-4-FORMAMIDO-L-ARABINOSE TRANSFERASE-RELATED"/>
    <property type="match status" value="1"/>
</dbReference>